<comment type="caution">
    <text evidence="1">The sequence shown here is derived from an EMBL/GenBank/DDBJ whole genome shotgun (WGS) entry which is preliminary data.</text>
</comment>
<dbReference type="Proteomes" id="UP001145114">
    <property type="component" value="Unassembled WGS sequence"/>
</dbReference>
<protein>
    <submittedName>
        <fullName evidence="1">Mitosis inhibitor protein kinase swe1</fullName>
        <ecNumber evidence="1">2.7.11.1</ecNumber>
    </submittedName>
</protein>
<proteinExistence type="predicted"/>
<dbReference type="EC" id="2.7.11.1" evidence="1"/>
<dbReference type="EMBL" id="JAMZIH010009138">
    <property type="protein sequence ID" value="KAJ1670671.1"/>
    <property type="molecule type" value="Genomic_DNA"/>
</dbReference>
<accession>A0ACC1H7B8</accession>
<feature type="non-terminal residue" evidence="1">
    <location>
        <position position="209"/>
    </location>
</feature>
<reference evidence="1" key="1">
    <citation type="submission" date="2022-06" db="EMBL/GenBank/DDBJ databases">
        <title>Phylogenomic reconstructions and comparative analyses of Kickxellomycotina fungi.</title>
        <authorList>
            <person name="Reynolds N.K."/>
            <person name="Stajich J.E."/>
            <person name="Barry K."/>
            <person name="Grigoriev I.V."/>
            <person name="Crous P."/>
            <person name="Smith M.E."/>
        </authorList>
    </citation>
    <scope>NUCLEOTIDE SEQUENCE</scope>
    <source>
        <strain evidence="1">RSA 2271</strain>
    </source>
</reference>
<sequence>MVHTPHRLANRHNHHYHHQRKPVGCPPCESLVSTPTTHATRLRRRTLPASLATPSPARHNGSTNSAQGGSFDARTRPAKGPISHSRQDTQHLHQLSFPLTATKVSTNLFTPPATKLVRPDPSAFASTGLVSKKNRPRPPSCASFVMPDTPCKKSPFFPGSAGATTTVFPSTLPQSFSSAAPDHYADPFRLGKHRNPSLESLKLSKKVHV</sequence>
<evidence type="ECO:0000313" key="2">
    <source>
        <dbReference type="Proteomes" id="UP001145114"/>
    </source>
</evidence>
<gene>
    <name evidence="1" type="primary">SWE1_2</name>
    <name evidence="1" type="ORF">EV182_008067</name>
</gene>
<keyword evidence="1" id="KW-0808">Transferase</keyword>
<name>A0ACC1H7B8_9FUNG</name>
<evidence type="ECO:0000313" key="1">
    <source>
        <dbReference type="EMBL" id="KAJ1670671.1"/>
    </source>
</evidence>
<keyword evidence="2" id="KW-1185">Reference proteome</keyword>
<organism evidence="1 2">
    <name type="scientific">Spiromyces aspiralis</name>
    <dbReference type="NCBI Taxonomy" id="68401"/>
    <lineage>
        <taxon>Eukaryota</taxon>
        <taxon>Fungi</taxon>
        <taxon>Fungi incertae sedis</taxon>
        <taxon>Zoopagomycota</taxon>
        <taxon>Kickxellomycotina</taxon>
        <taxon>Kickxellomycetes</taxon>
        <taxon>Kickxellales</taxon>
        <taxon>Kickxellaceae</taxon>
        <taxon>Spiromyces</taxon>
    </lineage>
</organism>